<proteinExistence type="predicted"/>
<organism evidence="1 2">
    <name type="scientific">Marilutibacter chinensis</name>
    <dbReference type="NCBI Taxonomy" id="2912247"/>
    <lineage>
        <taxon>Bacteria</taxon>
        <taxon>Pseudomonadati</taxon>
        <taxon>Pseudomonadota</taxon>
        <taxon>Gammaproteobacteria</taxon>
        <taxon>Lysobacterales</taxon>
        <taxon>Lysobacteraceae</taxon>
        <taxon>Marilutibacter</taxon>
    </lineage>
</organism>
<sequence>MDHFIFIVFDDPHVVGVLDFLAEALNGRRWRTPPHLTIQGPFSEKPTAGDIQSIKDRLNDDALLIANPGIFKTRLGSAVYLRVESPNLKKVWNKPDFPIEKYGFNPHLTLYDGPNIKRVISAHNFLKKNRIELICRNYSVIPYVSKQMDLFPAKGADGDTNAVQKLITLGKVSSSFRAAFMQAISSE</sequence>
<comment type="caution">
    <text evidence="1">The sequence shown here is derived from an EMBL/GenBank/DDBJ whole genome shotgun (WGS) entry which is preliminary data.</text>
</comment>
<dbReference type="EMBL" id="JAKJPO010000001">
    <property type="protein sequence ID" value="MCF7220762.1"/>
    <property type="molecule type" value="Genomic_DNA"/>
</dbReference>
<reference evidence="1" key="1">
    <citation type="submission" date="2022-01" db="EMBL/GenBank/DDBJ databases">
        <title>Lysobacter chinensis sp. nov., a bacterium isolated from cow dung compost.</title>
        <authorList>
            <person name="Liu Y."/>
        </authorList>
    </citation>
    <scope>NUCLEOTIDE SEQUENCE</scope>
    <source>
        <strain evidence="1">TLK-CK17</strain>
    </source>
</reference>
<name>A0ABS9HRQ2_9GAMM</name>
<gene>
    <name evidence="1" type="ORF">L3V18_03010</name>
</gene>
<dbReference type="SUPFAM" id="SSF55144">
    <property type="entry name" value="LigT-like"/>
    <property type="match status" value="1"/>
</dbReference>
<keyword evidence="2" id="KW-1185">Reference proteome</keyword>
<dbReference type="RefSeq" id="WP_237053113.1">
    <property type="nucleotide sequence ID" value="NZ_JAKJPO010000001.1"/>
</dbReference>
<dbReference type="Proteomes" id="UP001430796">
    <property type="component" value="Unassembled WGS sequence"/>
</dbReference>
<accession>A0ABS9HRQ2</accession>
<evidence type="ECO:0000313" key="1">
    <source>
        <dbReference type="EMBL" id="MCF7220762.1"/>
    </source>
</evidence>
<protein>
    <submittedName>
        <fullName evidence="1">2'-5' RNA ligase family protein</fullName>
    </submittedName>
</protein>
<dbReference type="GO" id="GO:0016874">
    <property type="term" value="F:ligase activity"/>
    <property type="evidence" value="ECO:0007669"/>
    <property type="project" value="UniProtKB-KW"/>
</dbReference>
<keyword evidence="1" id="KW-0436">Ligase</keyword>
<evidence type="ECO:0000313" key="2">
    <source>
        <dbReference type="Proteomes" id="UP001430796"/>
    </source>
</evidence>
<reference evidence="1" key="2">
    <citation type="submission" date="2022-01" db="EMBL/GenBank/DDBJ databases">
        <authorList>
            <person name="Zhou L.Y."/>
        </authorList>
    </citation>
    <scope>NUCLEOTIDE SEQUENCE</scope>
    <source>
        <strain evidence="1">TLK-CK17</strain>
    </source>
</reference>
<dbReference type="InterPro" id="IPR009097">
    <property type="entry name" value="Cyclic_Pdiesterase"/>
</dbReference>